<keyword evidence="5" id="KW-1185">Reference proteome</keyword>
<dbReference type="InterPro" id="IPR029787">
    <property type="entry name" value="Nucleotide_cyclase"/>
</dbReference>
<keyword evidence="1" id="KW-1133">Transmembrane helix</keyword>
<protein>
    <submittedName>
        <fullName evidence="4">EAL domain-containing protein</fullName>
    </submittedName>
</protein>
<dbReference type="InterPro" id="IPR000160">
    <property type="entry name" value="GGDEF_dom"/>
</dbReference>
<keyword evidence="1" id="KW-0812">Transmembrane</keyword>
<proteinExistence type="predicted"/>
<organism evidence="4 5">
    <name type="scientific">Agrobacterium vitis</name>
    <name type="common">Rhizobium vitis</name>
    <dbReference type="NCBI Taxonomy" id="373"/>
    <lineage>
        <taxon>Bacteria</taxon>
        <taxon>Pseudomonadati</taxon>
        <taxon>Pseudomonadota</taxon>
        <taxon>Alphaproteobacteria</taxon>
        <taxon>Hyphomicrobiales</taxon>
        <taxon>Rhizobiaceae</taxon>
        <taxon>Rhizobium/Agrobacterium group</taxon>
        <taxon>Agrobacterium</taxon>
    </lineage>
</organism>
<dbReference type="SUPFAM" id="SSF55073">
    <property type="entry name" value="Nucleotide cyclase"/>
    <property type="match status" value="1"/>
</dbReference>
<feature type="domain" description="GGDEF" evidence="3">
    <location>
        <begin position="118"/>
        <end position="251"/>
    </location>
</feature>
<feature type="transmembrane region" description="Helical" evidence="1">
    <location>
        <begin position="48"/>
        <end position="68"/>
    </location>
</feature>
<comment type="caution">
    <text evidence="4">The sequence shown here is derived from an EMBL/GenBank/DDBJ whole genome shotgun (WGS) entry which is preliminary data.</text>
</comment>
<dbReference type="InterPro" id="IPR035919">
    <property type="entry name" value="EAL_sf"/>
</dbReference>
<keyword evidence="1" id="KW-0472">Membrane</keyword>
<dbReference type="Pfam" id="PF00563">
    <property type="entry name" value="EAL"/>
    <property type="match status" value="1"/>
</dbReference>
<dbReference type="NCBIfam" id="TIGR00254">
    <property type="entry name" value="GGDEF"/>
    <property type="match status" value="1"/>
</dbReference>
<dbReference type="Gene3D" id="3.20.20.450">
    <property type="entry name" value="EAL domain"/>
    <property type="match status" value="1"/>
</dbReference>
<evidence type="ECO:0000259" key="3">
    <source>
        <dbReference type="PROSITE" id="PS50887"/>
    </source>
</evidence>
<dbReference type="PROSITE" id="PS50883">
    <property type="entry name" value="EAL"/>
    <property type="match status" value="1"/>
</dbReference>
<reference evidence="4" key="1">
    <citation type="submission" date="2019-11" db="EMBL/GenBank/DDBJ databases">
        <title>Whole-genome sequencing of Allorhizobium vitis.</title>
        <authorList>
            <person name="Gan H.M."/>
            <person name="Savka M.A."/>
        </authorList>
    </citation>
    <scope>NUCLEOTIDE SEQUENCE [LARGE SCALE GENOMIC DNA]</scope>
    <source>
        <strain evidence="4">T1/7</strain>
    </source>
</reference>
<sequence length="505" mass="54529">MRHRVTINDLGIIAAAVAVLAYICYSFDVFVTEGQVSSAEQTIELDEVLLLGVALAIGLLIFAARRYLEQKKEMRRRQEAERHVRELAFQDPLTRLANRRQFEDALRVAVASPPAAGSSHAVLMLDLNGFKRVNDSYGHGVGDQTLIVAAQRLLGAVRTQDLVARLGGDEFVVLAPHVLGAEGAGAIASRMIQALATPIIIDGIEHTIGTGIGIALLPGDADTTAEALRKADVALYRAKAEHRSAMRFFELEMDHWVREREGLERALMAAVDEDRILPRFRPTLDLQTGNVVAFEVSPSWFGADGEQVDPARFMAIAEETGHIHAIGIRLLEKACAAAKQWPPHVGLAIDLLPGQIKDPKLGEAILVLLSSMAFSPERLELEVAENIIVTDLEGAKAALAPLRAAGVKVTLDNFGTGYSNLYHMQEFQFDKVKIDRRFTDRLGEAEADRVIKALAGLGHGLGLVVGADGQSGAGDRAALLESGVEQSQSSQQTISADEAAILVRG</sequence>
<dbReference type="CDD" id="cd01949">
    <property type="entry name" value="GGDEF"/>
    <property type="match status" value="1"/>
</dbReference>
<evidence type="ECO:0000256" key="1">
    <source>
        <dbReference type="SAM" id="Phobius"/>
    </source>
</evidence>
<dbReference type="CDD" id="cd01948">
    <property type="entry name" value="EAL"/>
    <property type="match status" value="1"/>
</dbReference>
<dbReference type="InterPro" id="IPR052155">
    <property type="entry name" value="Biofilm_reg_signaling"/>
</dbReference>
<feature type="transmembrane region" description="Helical" evidence="1">
    <location>
        <begin position="7"/>
        <end position="28"/>
    </location>
</feature>
<dbReference type="EMBL" id="MBFE02000009">
    <property type="protein sequence ID" value="MUO42875.1"/>
    <property type="molecule type" value="Genomic_DNA"/>
</dbReference>
<dbReference type="InterPro" id="IPR043128">
    <property type="entry name" value="Rev_trsase/Diguanyl_cyclase"/>
</dbReference>
<gene>
    <name evidence="4" type="ORF">BBL17_013885</name>
</gene>
<dbReference type="SUPFAM" id="SSF141868">
    <property type="entry name" value="EAL domain-like"/>
    <property type="match status" value="1"/>
</dbReference>
<dbReference type="PANTHER" id="PTHR44757:SF2">
    <property type="entry name" value="BIOFILM ARCHITECTURE MAINTENANCE PROTEIN MBAA"/>
    <property type="match status" value="1"/>
</dbReference>
<dbReference type="Pfam" id="PF00990">
    <property type="entry name" value="GGDEF"/>
    <property type="match status" value="1"/>
</dbReference>
<dbReference type="PROSITE" id="PS50887">
    <property type="entry name" value="GGDEF"/>
    <property type="match status" value="1"/>
</dbReference>
<dbReference type="PANTHER" id="PTHR44757">
    <property type="entry name" value="DIGUANYLATE CYCLASE DGCP"/>
    <property type="match status" value="1"/>
</dbReference>
<dbReference type="SMART" id="SM00267">
    <property type="entry name" value="GGDEF"/>
    <property type="match status" value="1"/>
</dbReference>
<dbReference type="SMART" id="SM00052">
    <property type="entry name" value="EAL"/>
    <property type="match status" value="1"/>
</dbReference>
<feature type="domain" description="EAL" evidence="2">
    <location>
        <begin position="260"/>
        <end position="505"/>
    </location>
</feature>
<evidence type="ECO:0000259" key="2">
    <source>
        <dbReference type="PROSITE" id="PS50883"/>
    </source>
</evidence>
<evidence type="ECO:0000313" key="4">
    <source>
        <dbReference type="EMBL" id="MUO42875.1"/>
    </source>
</evidence>
<name>A0ABW9TH64_AGRVI</name>
<accession>A0ABW9TH64</accession>
<dbReference type="Proteomes" id="UP000179454">
    <property type="component" value="Unassembled WGS sequence"/>
</dbReference>
<evidence type="ECO:0000313" key="5">
    <source>
        <dbReference type="Proteomes" id="UP000179454"/>
    </source>
</evidence>
<dbReference type="Gene3D" id="3.30.70.270">
    <property type="match status" value="1"/>
</dbReference>
<dbReference type="InterPro" id="IPR001633">
    <property type="entry name" value="EAL_dom"/>
</dbReference>